<feature type="region of interest" description="Disordered" evidence="1">
    <location>
        <begin position="12"/>
        <end position="44"/>
    </location>
</feature>
<keyword evidence="4" id="KW-1185">Reference proteome</keyword>
<keyword evidence="2" id="KW-0472">Membrane</keyword>
<dbReference type="GeneID" id="36514866"/>
<accession>A0A2T0FEV4</accession>
<gene>
    <name evidence="3" type="ORF">B9G98_01117</name>
</gene>
<name>A0A2T0FEV4_9ASCO</name>
<evidence type="ECO:0000313" key="3">
    <source>
        <dbReference type="EMBL" id="PRT53497.1"/>
    </source>
</evidence>
<keyword evidence="2" id="KW-0812">Transmembrane</keyword>
<dbReference type="EMBL" id="NDIQ01000001">
    <property type="protein sequence ID" value="PRT53497.1"/>
    <property type="molecule type" value="Genomic_DNA"/>
</dbReference>
<dbReference type="AlphaFoldDB" id="A0A2T0FEV4"/>
<reference evidence="3 4" key="1">
    <citation type="submission" date="2017-04" db="EMBL/GenBank/DDBJ databases">
        <title>Genome sequencing of [Candida] sorbophila.</title>
        <authorList>
            <person name="Ahn J.O."/>
        </authorList>
    </citation>
    <scope>NUCLEOTIDE SEQUENCE [LARGE SCALE GENOMIC DNA]</scope>
    <source>
        <strain evidence="3 4">DS02</strain>
    </source>
</reference>
<feature type="compositionally biased region" description="Basic residues" evidence="1">
    <location>
        <begin position="12"/>
        <end position="24"/>
    </location>
</feature>
<comment type="caution">
    <text evidence="3">The sequence shown here is derived from an EMBL/GenBank/DDBJ whole genome shotgun (WGS) entry which is preliminary data.</text>
</comment>
<proteinExistence type="predicted"/>
<sequence>MLQNQCKIERFNKKHPRKKQRFPHTNHSMDTVVSKNKDESAPHNSNTGKILGGLIGGAVGVALICAILCYVVLRRQGRYNRKKRTLQRTKVRFNDAMLEKELDLPVFAPPVRAAQSVDNVLVPAPPPPRT</sequence>
<evidence type="ECO:0000313" key="4">
    <source>
        <dbReference type="Proteomes" id="UP000238350"/>
    </source>
</evidence>
<feature type="transmembrane region" description="Helical" evidence="2">
    <location>
        <begin position="50"/>
        <end position="73"/>
    </location>
</feature>
<evidence type="ECO:0000256" key="1">
    <source>
        <dbReference type="SAM" id="MobiDB-lite"/>
    </source>
</evidence>
<organism evidence="3 4">
    <name type="scientific">Wickerhamiella sorbophila</name>
    <dbReference type="NCBI Taxonomy" id="45607"/>
    <lineage>
        <taxon>Eukaryota</taxon>
        <taxon>Fungi</taxon>
        <taxon>Dikarya</taxon>
        <taxon>Ascomycota</taxon>
        <taxon>Saccharomycotina</taxon>
        <taxon>Dipodascomycetes</taxon>
        <taxon>Dipodascales</taxon>
        <taxon>Trichomonascaceae</taxon>
        <taxon>Wickerhamiella</taxon>
    </lineage>
</organism>
<evidence type="ECO:0000256" key="2">
    <source>
        <dbReference type="SAM" id="Phobius"/>
    </source>
</evidence>
<dbReference type="RefSeq" id="XP_024663443.1">
    <property type="nucleotide sequence ID" value="XM_024807675.1"/>
</dbReference>
<dbReference type="Proteomes" id="UP000238350">
    <property type="component" value="Unassembled WGS sequence"/>
</dbReference>
<protein>
    <submittedName>
        <fullName evidence="3">Uncharacterized protein</fullName>
    </submittedName>
</protein>
<feature type="compositionally biased region" description="Polar residues" evidence="1">
    <location>
        <begin position="25"/>
        <end position="34"/>
    </location>
</feature>
<keyword evidence="2" id="KW-1133">Transmembrane helix</keyword>